<keyword evidence="2" id="KW-1185">Reference proteome</keyword>
<name>A0A0D0AC01_9AGAM</name>
<reference evidence="1 2" key="1">
    <citation type="submission" date="2014-04" db="EMBL/GenBank/DDBJ databases">
        <authorList>
            <consortium name="DOE Joint Genome Institute"/>
            <person name="Kuo A."/>
            <person name="Ruytinx J."/>
            <person name="Rineau F."/>
            <person name="Colpaert J."/>
            <person name="Kohler A."/>
            <person name="Nagy L.G."/>
            <person name="Floudas D."/>
            <person name="Copeland A."/>
            <person name="Barry K.W."/>
            <person name="Cichocki N."/>
            <person name="Veneault-Fourrey C."/>
            <person name="LaButti K."/>
            <person name="Lindquist E.A."/>
            <person name="Lipzen A."/>
            <person name="Lundell T."/>
            <person name="Morin E."/>
            <person name="Murat C."/>
            <person name="Sun H."/>
            <person name="Tunlid A."/>
            <person name="Henrissat B."/>
            <person name="Grigoriev I.V."/>
            <person name="Hibbett D.S."/>
            <person name="Martin F."/>
            <person name="Nordberg H.P."/>
            <person name="Cantor M.N."/>
            <person name="Hua S.X."/>
        </authorList>
    </citation>
    <scope>NUCLEOTIDE SEQUENCE [LARGE SCALE GENOMIC DNA]</scope>
    <source>
        <strain evidence="1 2">UH-Slu-Lm8-n1</strain>
    </source>
</reference>
<dbReference type="EMBL" id="KN835606">
    <property type="protein sequence ID" value="KIK35614.1"/>
    <property type="molecule type" value="Genomic_DNA"/>
</dbReference>
<dbReference type="AlphaFoldDB" id="A0A0D0AC01"/>
<gene>
    <name evidence="1" type="ORF">CY34DRAFT_812021</name>
</gene>
<proteinExistence type="predicted"/>
<dbReference type="InParanoid" id="A0A0D0AC01"/>
<sequence length="59" mass="6589">MLTNFIKIHQVSLIPPHSMSFFILQDSNTSGSKKYPEVLSNTVISSGAQSYQHATYVFP</sequence>
<protein>
    <submittedName>
        <fullName evidence="1">Uncharacterized protein</fullName>
    </submittedName>
</protein>
<evidence type="ECO:0000313" key="2">
    <source>
        <dbReference type="Proteomes" id="UP000054485"/>
    </source>
</evidence>
<evidence type="ECO:0000313" key="1">
    <source>
        <dbReference type="EMBL" id="KIK35614.1"/>
    </source>
</evidence>
<reference evidence="2" key="2">
    <citation type="submission" date="2015-01" db="EMBL/GenBank/DDBJ databases">
        <title>Evolutionary Origins and Diversification of the Mycorrhizal Mutualists.</title>
        <authorList>
            <consortium name="DOE Joint Genome Institute"/>
            <consortium name="Mycorrhizal Genomics Consortium"/>
            <person name="Kohler A."/>
            <person name="Kuo A."/>
            <person name="Nagy L.G."/>
            <person name="Floudas D."/>
            <person name="Copeland A."/>
            <person name="Barry K.W."/>
            <person name="Cichocki N."/>
            <person name="Veneault-Fourrey C."/>
            <person name="LaButti K."/>
            <person name="Lindquist E.A."/>
            <person name="Lipzen A."/>
            <person name="Lundell T."/>
            <person name="Morin E."/>
            <person name="Murat C."/>
            <person name="Riley R."/>
            <person name="Ohm R."/>
            <person name="Sun H."/>
            <person name="Tunlid A."/>
            <person name="Henrissat B."/>
            <person name="Grigoriev I.V."/>
            <person name="Hibbett D.S."/>
            <person name="Martin F."/>
        </authorList>
    </citation>
    <scope>NUCLEOTIDE SEQUENCE [LARGE SCALE GENOMIC DNA]</scope>
    <source>
        <strain evidence="2">UH-Slu-Lm8-n1</strain>
    </source>
</reference>
<accession>A0A0D0AC01</accession>
<dbReference type="HOGENOM" id="CLU_2962453_0_0_1"/>
<organism evidence="1 2">
    <name type="scientific">Suillus luteus UH-Slu-Lm8-n1</name>
    <dbReference type="NCBI Taxonomy" id="930992"/>
    <lineage>
        <taxon>Eukaryota</taxon>
        <taxon>Fungi</taxon>
        <taxon>Dikarya</taxon>
        <taxon>Basidiomycota</taxon>
        <taxon>Agaricomycotina</taxon>
        <taxon>Agaricomycetes</taxon>
        <taxon>Agaricomycetidae</taxon>
        <taxon>Boletales</taxon>
        <taxon>Suillineae</taxon>
        <taxon>Suillaceae</taxon>
        <taxon>Suillus</taxon>
    </lineage>
</organism>
<dbReference type="Proteomes" id="UP000054485">
    <property type="component" value="Unassembled WGS sequence"/>
</dbReference>